<dbReference type="InterPro" id="IPR058163">
    <property type="entry name" value="LysR-type_TF_proteobact-type"/>
</dbReference>
<dbReference type="InterPro" id="IPR036390">
    <property type="entry name" value="WH_DNA-bd_sf"/>
</dbReference>
<dbReference type="InterPro" id="IPR036388">
    <property type="entry name" value="WH-like_DNA-bd_sf"/>
</dbReference>
<evidence type="ECO:0000256" key="4">
    <source>
        <dbReference type="ARBA" id="ARBA00023163"/>
    </source>
</evidence>
<gene>
    <name evidence="6" type="ORF">OD750_003765</name>
</gene>
<evidence type="ECO:0000259" key="5">
    <source>
        <dbReference type="PROSITE" id="PS50931"/>
    </source>
</evidence>
<reference evidence="6" key="1">
    <citation type="submission" date="2023-02" db="EMBL/GenBank/DDBJ databases">
        <title>Tahibacter soli sp. nov. isolated from soil.</title>
        <authorList>
            <person name="Baek J.H."/>
            <person name="Lee J.K."/>
            <person name="Choi D.G."/>
            <person name="Jeon C.O."/>
        </authorList>
    </citation>
    <scope>NUCLEOTIDE SEQUENCE</scope>
    <source>
        <strain evidence="6">BL</strain>
    </source>
</reference>
<dbReference type="InterPro" id="IPR000847">
    <property type="entry name" value="LysR_HTH_N"/>
</dbReference>
<protein>
    <submittedName>
        <fullName evidence="6">LysR family transcriptional regulator</fullName>
    </submittedName>
</protein>
<evidence type="ECO:0000313" key="7">
    <source>
        <dbReference type="Proteomes" id="UP001139971"/>
    </source>
</evidence>
<keyword evidence="3" id="KW-0238">DNA-binding</keyword>
<dbReference type="GO" id="GO:0006351">
    <property type="term" value="P:DNA-templated transcription"/>
    <property type="evidence" value="ECO:0007669"/>
    <property type="project" value="TreeGrafter"/>
</dbReference>
<comment type="caution">
    <text evidence="6">The sequence shown here is derived from an EMBL/GenBank/DDBJ whole genome shotgun (WGS) entry which is preliminary data.</text>
</comment>
<feature type="domain" description="HTH lysR-type" evidence="5">
    <location>
        <begin position="7"/>
        <end position="64"/>
    </location>
</feature>
<sequence>MGHPMAIDWDDLKVVLAISREGTLSAAARTLGTTQPTVSRRLDALERRLDAKLFDRDANGLRLTLLGRSLVEGLEQMDAGALSVQRQIAARDTGLSGEILVTSLDWLGDEVIAPMLARFGASHPGLTIELVNDTKVYNLARREADLAFRFGSFAQENLVERRVGNAAYALYASDDYLERHGQPDAANGFEGHRLVLLDRAAGEVPHESWLPALAHRARTVLHANGLRAHLAAVRGGAAMAVLPCFIAGGDCALRRVTVPHPMPVRAVRVGFHVDMRDTPRIRALVDFVVEAFSQVQGRLAPGNDATTADA</sequence>
<dbReference type="GO" id="GO:0003700">
    <property type="term" value="F:DNA-binding transcription factor activity"/>
    <property type="evidence" value="ECO:0007669"/>
    <property type="project" value="InterPro"/>
</dbReference>
<proteinExistence type="inferred from homology"/>
<dbReference type="PANTHER" id="PTHR30537">
    <property type="entry name" value="HTH-TYPE TRANSCRIPTIONAL REGULATOR"/>
    <property type="match status" value="1"/>
</dbReference>
<dbReference type="SUPFAM" id="SSF46785">
    <property type="entry name" value="Winged helix' DNA-binding domain"/>
    <property type="match status" value="1"/>
</dbReference>
<dbReference type="SUPFAM" id="SSF53850">
    <property type="entry name" value="Periplasmic binding protein-like II"/>
    <property type="match status" value="1"/>
</dbReference>
<evidence type="ECO:0000256" key="3">
    <source>
        <dbReference type="ARBA" id="ARBA00023125"/>
    </source>
</evidence>
<keyword evidence="7" id="KW-1185">Reference proteome</keyword>
<dbReference type="Pfam" id="PF03466">
    <property type="entry name" value="LysR_substrate"/>
    <property type="match status" value="1"/>
</dbReference>
<keyword evidence="2" id="KW-0805">Transcription regulation</keyword>
<accession>A0A9X3YHG7</accession>
<evidence type="ECO:0000256" key="2">
    <source>
        <dbReference type="ARBA" id="ARBA00023015"/>
    </source>
</evidence>
<dbReference type="GO" id="GO:0043565">
    <property type="term" value="F:sequence-specific DNA binding"/>
    <property type="evidence" value="ECO:0007669"/>
    <property type="project" value="TreeGrafter"/>
</dbReference>
<dbReference type="Pfam" id="PF00126">
    <property type="entry name" value="HTH_1"/>
    <property type="match status" value="1"/>
</dbReference>
<comment type="similarity">
    <text evidence="1">Belongs to the LysR transcriptional regulatory family.</text>
</comment>
<evidence type="ECO:0000313" key="6">
    <source>
        <dbReference type="EMBL" id="MDC8011657.1"/>
    </source>
</evidence>
<organism evidence="6 7">
    <name type="scientific">Tahibacter soli</name>
    <dbReference type="NCBI Taxonomy" id="2983605"/>
    <lineage>
        <taxon>Bacteria</taxon>
        <taxon>Pseudomonadati</taxon>
        <taxon>Pseudomonadota</taxon>
        <taxon>Gammaproteobacteria</taxon>
        <taxon>Lysobacterales</taxon>
        <taxon>Rhodanobacteraceae</taxon>
        <taxon>Tahibacter</taxon>
    </lineage>
</organism>
<dbReference type="Gene3D" id="1.10.10.10">
    <property type="entry name" value="Winged helix-like DNA-binding domain superfamily/Winged helix DNA-binding domain"/>
    <property type="match status" value="1"/>
</dbReference>
<dbReference type="PRINTS" id="PR00039">
    <property type="entry name" value="HTHLYSR"/>
</dbReference>
<dbReference type="PROSITE" id="PS50931">
    <property type="entry name" value="HTH_LYSR"/>
    <property type="match status" value="1"/>
</dbReference>
<keyword evidence="4" id="KW-0804">Transcription</keyword>
<dbReference type="RefSeq" id="WP_263542873.1">
    <property type="nucleotide sequence ID" value="NZ_JAOVZO020000003.1"/>
</dbReference>
<dbReference type="Gene3D" id="3.40.190.290">
    <property type="match status" value="1"/>
</dbReference>
<dbReference type="PANTHER" id="PTHR30537:SF3">
    <property type="entry name" value="TRANSCRIPTIONAL REGULATORY PROTEIN"/>
    <property type="match status" value="1"/>
</dbReference>
<dbReference type="AlphaFoldDB" id="A0A9X3YHG7"/>
<name>A0A9X3YHG7_9GAMM</name>
<dbReference type="EMBL" id="JAOVZO020000003">
    <property type="protein sequence ID" value="MDC8011657.1"/>
    <property type="molecule type" value="Genomic_DNA"/>
</dbReference>
<evidence type="ECO:0000256" key="1">
    <source>
        <dbReference type="ARBA" id="ARBA00009437"/>
    </source>
</evidence>
<dbReference type="Proteomes" id="UP001139971">
    <property type="component" value="Unassembled WGS sequence"/>
</dbReference>
<dbReference type="InterPro" id="IPR005119">
    <property type="entry name" value="LysR_subst-bd"/>
</dbReference>